<feature type="transmembrane region" description="Helical" evidence="5">
    <location>
        <begin position="7"/>
        <end position="27"/>
    </location>
</feature>
<dbReference type="InterPro" id="IPR050638">
    <property type="entry name" value="AA-Vitamin_Transporters"/>
</dbReference>
<feature type="transmembrane region" description="Helical" evidence="5">
    <location>
        <begin position="210"/>
        <end position="233"/>
    </location>
</feature>
<organism evidence="7 8">
    <name type="scientific">Massilia haematophila</name>
    <dbReference type="NCBI Taxonomy" id="457923"/>
    <lineage>
        <taxon>Bacteria</taxon>
        <taxon>Pseudomonadati</taxon>
        <taxon>Pseudomonadota</taxon>
        <taxon>Betaproteobacteria</taxon>
        <taxon>Burkholderiales</taxon>
        <taxon>Oxalobacteraceae</taxon>
        <taxon>Telluria group</taxon>
        <taxon>Massilia</taxon>
    </lineage>
</organism>
<dbReference type="RefSeq" id="WP_379737855.1">
    <property type="nucleotide sequence ID" value="NZ_JBHRVV010000001.1"/>
</dbReference>
<feature type="domain" description="EamA" evidence="6">
    <location>
        <begin position="8"/>
        <end position="130"/>
    </location>
</feature>
<keyword evidence="4 5" id="KW-0472">Membrane</keyword>
<keyword evidence="3 5" id="KW-1133">Transmembrane helix</keyword>
<comment type="caution">
    <text evidence="7">The sequence shown here is derived from an EMBL/GenBank/DDBJ whole genome shotgun (WGS) entry which is preliminary data.</text>
</comment>
<dbReference type="PANTHER" id="PTHR32322:SF9">
    <property type="entry name" value="AMINO-ACID METABOLITE EFFLUX PUMP-RELATED"/>
    <property type="match status" value="1"/>
</dbReference>
<feature type="transmembrane region" description="Helical" evidence="5">
    <location>
        <begin position="33"/>
        <end position="51"/>
    </location>
</feature>
<feature type="transmembrane region" description="Helical" evidence="5">
    <location>
        <begin position="120"/>
        <end position="138"/>
    </location>
</feature>
<dbReference type="InterPro" id="IPR037185">
    <property type="entry name" value="EmrE-like"/>
</dbReference>
<dbReference type="PANTHER" id="PTHR32322">
    <property type="entry name" value="INNER MEMBRANE TRANSPORTER"/>
    <property type="match status" value="1"/>
</dbReference>
<feature type="domain" description="EamA" evidence="6">
    <location>
        <begin position="145"/>
        <end position="287"/>
    </location>
</feature>
<comment type="subcellular location">
    <subcellularLocation>
        <location evidence="1">Membrane</location>
        <topology evidence="1">Multi-pass membrane protein</topology>
    </subcellularLocation>
</comment>
<evidence type="ECO:0000256" key="4">
    <source>
        <dbReference type="ARBA" id="ARBA00023136"/>
    </source>
</evidence>
<evidence type="ECO:0000256" key="5">
    <source>
        <dbReference type="SAM" id="Phobius"/>
    </source>
</evidence>
<dbReference type="Gene3D" id="1.10.3730.20">
    <property type="match status" value="1"/>
</dbReference>
<evidence type="ECO:0000256" key="3">
    <source>
        <dbReference type="ARBA" id="ARBA00022989"/>
    </source>
</evidence>
<sequence>MGGRDYAAALCVVLVWGTNFVAMKLGLRELTPFQLGAGRYLFAFLPLALFVRPPRLAARWVLLYGLFQGVGQFGLLFLALRAGMSASLAAVMLQMQVFFTALFGFALLGERVESRLKAAMAIAALGLACLGVDVLGHGASELPLAGFLLTVASAAMWAASNIVVRRARQAAPAFEVLPFMVWTSLVPIVPFVLLSLAFDPAETRWDWRALSLTGWASLAYLGWFATILGYALWTGLLKRHPANRVAPFSLAVPPVGIAAGMLALGDVITPWQWAGIVLVVLSLALVVFKPRLRAGAPL</sequence>
<accession>A0ABV7PHW6</accession>
<gene>
    <name evidence="7" type="ORF">ACFOPH_04700</name>
</gene>
<feature type="transmembrane region" description="Helical" evidence="5">
    <location>
        <begin position="144"/>
        <end position="164"/>
    </location>
</feature>
<keyword evidence="8" id="KW-1185">Reference proteome</keyword>
<feature type="transmembrane region" description="Helical" evidence="5">
    <location>
        <begin position="271"/>
        <end position="288"/>
    </location>
</feature>
<keyword evidence="2 5" id="KW-0812">Transmembrane</keyword>
<dbReference type="Pfam" id="PF00892">
    <property type="entry name" value="EamA"/>
    <property type="match status" value="2"/>
</dbReference>
<dbReference type="EMBL" id="JBHRVV010000001">
    <property type="protein sequence ID" value="MFC3457544.1"/>
    <property type="molecule type" value="Genomic_DNA"/>
</dbReference>
<evidence type="ECO:0000259" key="6">
    <source>
        <dbReference type="Pfam" id="PF00892"/>
    </source>
</evidence>
<evidence type="ECO:0000313" key="8">
    <source>
        <dbReference type="Proteomes" id="UP001595665"/>
    </source>
</evidence>
<proteinExistence type="predicted"/>
<dbReference type="Proteomes" id="UP001595665">
    <property type="component" value="Unassembled WGS sequence"/>
</dbReference>
<feature type="transmembrane region" description="Helical" evidence="5">
    <location>
        <begin position="176"/>
        <end position="198"/>
    </location>
</feature>
<name>A0ABV7PHW6_9BURK</name>
<feature type="transmembrane region" description="Helical" evidence="5">
    <location>
        <begin position="86"/>
        <end position="108"/>
    </location>
</feature>
<dbReference type="InterPro" id="IPR000620">
    <property type="entry name" value="EamA_dom"/>
</dbReference>
<protein>
    <submittedName>
        <fullName evidence="7">EamA family transporter</fullName>
    </submittedName>
</protein>
<dbReference type="SUPFAM" id="SSF103481">
    <property type="entry name" value="Multidrug resistance efflux transporter EmrE"/>
    <property type="match status" value="2"/>
</dbReference>
<reference evidence="8" key="1">
    <citation type="journal article" date="2019" name="Int. J. Syst. Evol. Microbiol.">
        <title>The Global Catalogue of Microorganisms (GCM) 10K type strain sequencing project: providing services to taxonomists for standard genome sequencing and annotation.</title>
        <authorList>
            <consortium name="The Broad Institute Genomics Platform"/>
            <consortium name="The Broad Institute Genome Sequencing Center for Infectious Disease"/>
            <person name="Wu L."/>
            <person name="Ma J."/>
        </authorList>
    </citation>
    <scope>NUCLEOTIDE SEQUENCE [LARGE SCALE GENOMIC DNA]</scope>
    <source>
        <strain evidence="8">CCM 7480</strain>
    </source>
</reference>
<evidence type="ECO:0000256" key="2">
    <source>
        <dbReference type="ARBA" id="ARBA00022692"/>
    </source>
</evidence>
<evidence type="ECO:0000313" key="7">
    <source>
        <dbReference type="EMBL" id="MFC3457544.1"/>
    </source>
</evidence>
<evidence type="ECO:0000256" key="1">
    <source>
        <dbReference type="ARBA" id="ARBA00004141"/>
    </source>
</evidence>
<feature type="transmembrane region" description="Helical" evidence="5">
    <location>
        <begin position="245"/>
        <end position="265"/>
    </location>
</feature>
<feature type="transmembrane region" description="Helical" evidence="5">
    <location>
        <begin position="60"/>
        <end position="80"/>
    </location>
</feature>